<dbReference type="STRING" id="1141106.GCA_000308095_00999"/>
<organism evidence="5 6">
    <name type="scientific">Staphylococcus intermedius NCTC 11048</name>
    <dbReference type="NCBI Taxonomy" id="1141106"/>
    <lineage>
        <taxon>Bacteria</taxon>
        <taxon>Bacillati</taxon>
        <taxon>Bacillota</taxon>
        <taxon>Bacilli</taxon>
        <taxon>Bacillales</taxon>
        <taxon>Staphylococcaceae</taxon>
        <taxon>Staphylococcus</taxon>
        <taxon>Staphylococcus intermedius group</taxon>
    </lineage>
</organism>
<evidence type="ECO:0000256" key="3">
    <source>
        <dbReference type="ARBA" id="ARBA00023172"/>
    </source>
</evidence>
<sequence>MVTGGLRTIEVSRALAEDICKIGPNTVLYIQGKGKDSKNDYVKLPLEVVEAISNYRKLLNFAPNSLFVSNSNNNRNCSLTTRSISGIVKKRFINAGFDSKRLTAHSLRHSAATLNLLNGGTLEETQQLLRHSNISTTMIYLHHLERDSNYSEERIAKVLF</sequence>
<keyword evidence="2" id="KW-0238">DNA-binding</keyword>
<proteinExistence type="inferred from homology"/>
<dbReference type="Pfam" id="PF00589">
    <property type="entry name" value="Phage_integrase"/>
    <property type="match status" value="1"/>
</dbReference>
<dbReference type="PROSITE" id="PS51898">
    <property type="entry name" value="TYR_RECOMBINASE"/>
    <property type="match status" value="1"/>
</dbReference>
<dbReference type="InterPro" id="IPR013762">
    <property type="entry name" value="Integrase-like_cat_sf"/>
</dbReference>
<dbReference type="InterPro" id="IPR050090">
    <property type="entry name" value="Tyrosine_recombinase_XerCD"/>
</dbReference>
<dbReference type="SUPFAM" id="SSF56349">
    <property type="entry name" value="DNA breaking-rejoining enzymes"/>
    <property type="match status" value="1"/>
</dbReference>
<keyword evidence="3" id="KW-0233">DNA recombination</keyword>
<dbReference type="EMBL" id="UHDP01000001">
    <property type="protein sequence ID" value="SUM43616.1"/>
    <property type="molecule type" value="Genomic_DNA"/>
</dbReference>
<keyword evidence="6" id="KW-1185">Reference proteome</keyword>
<dbReference type="Proteomes" id="UP000255549">
    <property type="component" value="Unassembled WGS sequence"/>
</dbReference>
<reference evidence="5 6" key="1">
    <citation type="submission" date="2018-06" db="EMBL/GenBank/DDBJ databases">
        <authorList>
            <consortium name="Pathogen Informatics"/>
            <person name="Doyle S."/>
        </authorList>
    </citation>
    <scope>NUCLEOTIDE SEQUENCE [LARGE SCALE GENOMIC DNA]</scope>
    <source>
        <strain evidence="6">NCTC 11048</strain>
    </source>
</reference>
<dbReference type="Gene3D" id="1.10.443.10">
    <property type="entry name" value="Intergrase catalytic core"/>
    <property type="match status" value="1"/>
</dbReference>
<dbReference type="InterPro" id="IPR011010">
    <property type="entry name" value="DNA_brk_join_enz"/>
</dbReference>
<name>A0A380FZH9_STAIN</name>
<evidence type="ECO:0000256" key="1">
    <source>
        <dbReference type="ARBA" id="ARBA00008857"/>
    </source>
</evidence>
<dbReference type="AlphaFoldDB" id="A0A380FZH9"/>
<dbReference type="PANTHER" id="PTHR30349">
    <property type="entry name" value="PHAGE INTEGRASE-RELATED"/>
    <property type="match status" value="1"/>
</dbReference>
<dbReference type="InterPro" id="IPR002104">
    <property type="entry name" value="Integrase_catalytic"/>
</dbReference>
<comment type="similarity">
    <text evidence="1">Belongs to the 'phage' integrase family.</text>
</comment>
<protein>
    <submittedName>
        <fullName evidence="5">Tyrosine recombinase XerD</fullName>
    </submittedName>
</protein>
<feature type="domain" description="Tyr recombinase" evidence="4">
    <location>
        <begin position="1"/>
        <end position="160"/>
    </location>
</feature>
<dbReference type="GO" id="GO:0006310">
    <property type="term" value="P:DNA recombination"/>
    <property type="evidence" value="ECO:0007669"/>
    <property type="project" value="UniProtKB-KW"/>
</dbReference>
<dbReference type="PANTHER" id="PTHR30349:SF41">
    <property type="entry name" value="INTEGRASE_RECOMBINASE PROTEIN MJ0367-RELATED"/>
    <property type="match status" value="1"/>
</dbReference>
<dbReference type="GO" id="GO:0003677">
    <property type="term" value="F:DNA binding"/>
    <property type="evidence" value="ECO:0007669"/>
    <property type="project" value="UniProtKB-KW"/>
</dbReference>
<evidence type="ECO:0000313" key="6">
    <source>
        <dbReference type="Proteomes" id="UP000255549"/>
    </source>
</evidence>
<evidence type="ECO:0000313" key="5">
    <source>
        <dbReference type="EMBL" id="SUM43616.1"/>
    </source>
</evidence>
<dbReference type="GO" id="GO:0015074">
    <property type="term" value="P:DNA integration"/>
    <property type="evidence" value="ECO:0007669"/>
    <property type="project" value="InterPro"/>
</dbReference>
<evidence type="ECO:0000259" key="4">
    <source>
        <dbReference type="PROSITE" id="PS51898"/>
    </source>
</evidence>
<gene>
    <name evidence="5" type="primary">xerD_1</name>
    <name evidence="5" type="ORF">NCTC11048_00066</name>
</gene>
<accession>A0A380FZH9</accession>
<evidence type="ECO:0000256" key="2">
    <source>
        <dbReference type="ARBA" id="ARBA00023125"/>
    </source>
</evidence>